<organism evidence="2 3">
    <name type="scientific">Actinomadura algeriensis</name>
    <dbReference type="NCBI Taxonomy" id="1679523"/>
    <lineage>
        <taxon>Bacteria</taxon>
        <taxon>Bacillati</taxon>
        <taxon>Actinomycetota</taxon>
        <taxon>Actinomycetes</taxon>
        <taxon>Streptosporangiales</taxon>
        <taxon>Thermomonosporaceae</taxon>
        <taxon>Actinomadura</taxon>
    </lineage>
</organism>
<proteinExistence type="predicted"/>
<keyword evidence="1" id="KW-0732">Signal</keyword>
<protein>
    <recommendedName>
        <fullName evidence="4">Secreted protein</fullName>
    </recommendedName>
</protein>
<comment type="caution">
    <text evidence="2">The sequence shown here is derived from an EMBL/GenBank/DDBJ whole genome shotgun (WGS) entry which is preliminary data.</text>
</comment>
<dbReference type="EMBL" id="JADBDZ010000001">
    <property type="protein sequence ID" value="MBE1534918.1"/>
    <property type="molecule type" value="Genomic_DNA"/>
</dbReference>
<evidence type="ECO:0000313" key="2">
    <source>
        <dbReference type="EMBL" id="MBE1534918.1"/>
    </source>
</evidence>
<gene>
    <name evidence="2" type="ORF">H4W34_004751</name>
</gene>
<name>A0ABR9JX19_9ACTN</name>
<sequence>MGVRATGTMVGALMAGVAVVATAAHCGTETICTMDLAPPGIRVEVRPSDAARVETVSLRVCWDDACETARIELGPTTVSVPQGCDGGGPDAVCSASASPDGGKAGFVQVDGLPGEPVEVRMELRDAAGEEVLGARLRVTPKGSEGDCPTGPQARLIVAGGHVTEG</sequence>
<feature type="signal peptide" evidence="1">
    <location>
        <begin position="1"/>
        <end position="23"/>
    </location>
</feature>
<dbReference type="Proteomes" id="UP000627838">
    <property type="component" value="Unassembled WGS sequence"/>
</dbReference>
<reference evidence="2 3" key="1">
    <citation type="submission" date="2020-10" db="EMBL/GenBank/DDBJ databases">
        <title>Sequencing the genomes of 1000 actinobacteria strains.</title>
        <authorList>
            <person name="Klenk H.-P."/>
        </authorList>
    </citation>
    <scope>NUCLEOTIDE SEQUENCE [LARGE SCALE GENOMIC DNA]</scope>
    <source>
        <strain evidence="2 3">DSM 46744</strain>
    </source>
</reference>
<accession>A0ABR9JX19</accession>
<keyword evidence="3" id="KW-1185">Reference proteome</keyword>
<evidence type="ECO:0000313" key="3">
    <source>
        <dbReference type="Proteomes" id="UP000627838"/>
    </source>
</evidence>
<feature type="chain" id="PRO_5047092189" description="Secreted protein" evidence="1">
    <location>
        <begin position="24"/>
        <end position="165"/>
    </location>
</feature>
<evidence type="ECO:0000256" key="1">
    <source>
        <dbReference type="SAM" id="SignalP"/>
    </source>
</evidence>
<evidence type="ECO:0008006" key="4">
    <source>
        <dbReference type="Google" id="ProtNLM"/>
    </source>
</evidence>
<dbReference type="RefSeq" id="WP_192761211.1">
    <property type="nucleotide sequence ID" value="NZ_JADBDZ010000001.1"/>
</dbReference>